<accession>A0A816ED69</accession>
<dbReference type="Proteomes" id="UP000663829">
    <property type="component" value="Unassembled WGS sequence"/>
</dbReference>
<proteinExistence type="predicted"/>
<reference evidence="1" key="1">
    <citation type="submission" date="2021-02" db="EMBL/GenBank/DDBJ databases">
        <authorList>
            <person name="Nowell W R."/>
        </authorList>
    </citation>
    <scope>NUCLEOTIDE SEQUENCE</scope>
</reference>
<organism evidence="1 3">
    <name type="scientific">Didymodactylos carnosus</name>
    <dbReference type="NCBI Taxonomy" id="1234261"/>
    <lineage>
        <taxon>Eukaryota</taxon>
        <taxon>Metazoa</taxon>
        <taxon>Spiralia</taxon>
        <taxon>Gnathifera</taxon>
        <taxon>Rotifera</taxon>
        <taxon>Eurotatoria</taxon>
        <taxon>Bdelloidea</taxon>
        <taxon>Philodinida</taxon>
        <taxon>Philodinidae</taxon>
        <taxon>Didymodactylos</taxon>
    </lineage>
</organism>
<name>A0A816ED69_9BILA</name>
<protein>
    <submittedName>
        <fullName evidence="1">Uncharacterized protein</fullName>
    </submittedName>
</protein>
<feature type="non-terminal residue" evidence="1">
    <location>
        <position position="1"/>
    </location>
</feature>
<dbReference type="Proteomes" id="UP000681722">
    <property type="component" value="Unassembled WGS sequence"/>
</dbReference>
<keyword evidence="3" id="KW-1185">Reference proteome</keyword>
<evidence type="ECO:0000313" key="1">
    <source>
        <dbReference type="EMBL" id="CAF1647468.1"/>
    </source>
</evidence>
<dbReference type="EMBL" id="CAJNOQ010049964">
    <property type="protein sequence ID" value="CAF1647468.1"/>
    <property type="molecule type" value="Genomic_DNA"/>
</dbReference>
<evidence type="ECO:0000313" key="2">
    <source>
        <dbReference type="EMBL" id="CAF4569528.1"/>
    </source>
</evidence>
<comment type="caution">
    <text evidence="1">The sequence shown here is derived from an EMBL/GenBank/DDBJ whole genome shotgun (WGS) entry which is preliminary data.</text>
</comment>
<dbReference type="AlphaFoldDB" id="A0A816ED69"/>
<dbReference type="EMBL" id="CAJOBC010119949">
    <property type="protein sequence ID" value="CAF4569528.1"/>
    <property type="molecule type" value="Genomic_DNA"/>
</dbReference>
<evidence type="ECO:0000313" key="3">
    <source>
        <dbReference type="Proteomes" id="UP000663829"/>
    </source>
</evidence>
<gene>
    <name evidence="1" type="ORF">GPM918_LOCUS45314</name>
    <name evidence="2" type="ORF">SRO942_LOCUS47706</name>
</gene>
<sequence length="73" mass="8552">EEMMYQCVVWGDPHVTRFPSNETESPSEVWCQEDGLLWLVKNKYIYATNWVSHYPYIVLDVSQISAKNSEPLV</sequence>